<dbReference type="AlphaFoldDB" id="A0A1Y2HK21"/>
<feature type="region of interest" description="Disordered" evidence="1">
    <location>
        <begin position="1"/>
        <end position="209"/>
    </location>
</feature>
<accession>A0A1Y2HK21</accession>
<gene>
    <name evidence="3" type="ORF">BCR44DRAFT_1435428</name>
</gene>
<evidence type="ECO:0000313" key="4">
    <source>
        <dbReference type="Proteomes" id="UP000193411"/>
    </source>
</evidence>
<feature type="compositionally biased region" description="Low complexity" evidence="1">
    <location>
        <begin position="340"/>
        <end position="349"/>
    </location>
</feature>
<keyword evidence="4" id="KW-1185">Reference proteome</keyword>
<dbReference type="Pfam" id="PF12752">
    <property type="entry name" value="SUZ"/>
    <property type="match status" value="1"/>
</dbReference>
<dbReference type="InterPro" id="IPR024771">
    <property type="entry name" value="SUZ"/>
</dbReference>
<feature type="compositionally biased region" description="Low complexity" evidence="1">
    <location>
        <begin position="420"/>
        <end position="441"/>
    </location>
</feature>
<dbReference type="STRING" id="765915.A0A1Y2HK21"/>
<feature type="compositionally biased region" description="Polar residues" evidence="1">
    <location>
        <begin position="122"/>
        <end position="142"/>
    </location>
</feature>
<feature type="region of interest" description="Disordered" evidence="1">
    <location>
        <begin position="316"/>
        <end position="349"/>
    </location>
</feature>
<protein>
    <recommendedName>
        <fullName evidence="2">SUZ domain-containing protein</fullName>
    </recommendedName>
</protein>
<organism evidence="3 4">
    <name type="scientific">Catenaria anguillulae PL171</name>
    <dbReference type="NCBI Taxonomy" id="765915"/>
    <lineage>
        <taxon>Eukaryota</taxon>
        <taxon>Fungi</taxon>
        <taxon>Fungi incertae sedis</taxon>
        <taxon>Blastocladiomycota</taxon>
        <taxon>Blastocladiomycetes</taxon>
        <taxon>Blastocladiales</taxon>
        <taxon>Catenariaceae</taxon>
        <taxon>Catenaria</taxon>
    </lineage>
</organism>
<feature type="compositionally biased region" description="Gly residues" evidence="1">
    <location>
        <begin position="408"/>
        <end position="419"/>
    </location>
</feature>
<feature type="compositionally biased region" description="Polar residues" evidence="1">
    <location>
        <begin position="151"/>
        <end position="178"/>
    </location>
</feature>
<reference evidence="3 4" key="1">
    <citation type="submission" date="2016-07" db="EMBL/GenBank/DDBJ databases">
        <title>Pervasive Adenine N6-methylation of Active Genes in Fungi.</title>
        <authorList>
            <consortium name="DOE Joint Genome Institute"/>
            <person name="Mondo S.J."/>
            <person name="Dannebaum R.O."/>
            <person name="Kuo R.C."/>
            <person name="Labutti K."/>
            <person name="Haridas S."/>
            <person name="Kuo A."/>
            <person name="Salamov A."/>
            <person name="Ahrendt S.R."/>
            <person name="Lipzen A."/>
            <person name="Sullivan W."/>
            <person name="Andreopoulos W.B."/>
            <person name="Clum A."/>
            <person name="Lindquist E."/>
            <person name="Daum C."/>
            <person name="Ramamoorthy G.K."/>
            <person name="Gryganskyi A."/>
            <person name="Culley D."/>
            <person name="Magnuson J.K."/>
            <person name="James T.Y."/>
            <person name="O'Malley M.A."/>
            <person name="Stajich J.E."/>
            <person name="Spatafora J.W."/>
            <person name="Visel A."/>
            <person name="Grigoriev I.V."/>
        </authorList>
    </citation>
    <scope>NUCLEOTIDE SEQUENCE [LARGE SCALE GENOMIC DNA]</scope>
    <source>
        <strain evidence="3 4">PL171</strain>
    </source>
</reference>
<feature type="compositionally biased region" description="Basic residues" evidence="1">
    <location>
        <begin position="459"/>
        <end position="468"/>
    </location>
</feature>
<dbReference type="EMBL" id="MCFL01000025">
    <property type="protein sequence ID" value="ORZ34925.1"/>
    <property type="molecule type" value="Genomic_DNA"/>
</dbReference>
<proteinExistence type="predicted"/>
<name>A0A1Y2HK21_9FUNG</name>
<dbReference type="Proteomes" id="UP000193411">
    <property type="component" value="Unassembled WGS sequence"/>
</dbReference>
<evidence type="ECO:0000256" key="1">
    <source>
        <dbReference type="SAM" id="MobiDB-lite"/>
    </source>
</evidence>
<feature type="domain" description="SUZ" evidence="2">
    <location>
        <begin position="42"/>
        <end position="116"/>
    </location>
</feature>
<feature type="compositionally biased region" description="Basic and acidic residues" evidence="1">
    <location>
        <begin position="93"/>
        <end position="112"/>
    </location>
</feature>
<evidence type="ECO:0000313" key="3">
    <source>
        <dbReference type="EMBL" id="ORZ34925.1"/>
    </source>
</evidence>
<sequence length="468" mass="48418">MSAPMQAEDPFADLADSLPPPSATSSQSKDDGQGYIWKAGNQQDDDPLTLMAADQHNVAPAPPPTKIKILKRRNTTDRKAEGTTTVTPTTEDLESRAKEKELEYQRARERILGNDADALLTANVTTPTPPQRSTTNSPSGSGAATPPGNINGYQGSAGPGTTQASGSESFTSAASTTDPAGGSISIHSTRGKQRSPINNATSDMEQEDMSEYRRMPVAYVPTSNPMAPGYAAIPYTPAPGHAHSAPNPYAAAQASIGYVHLAGIPAYPIPPPPPMDQLRSMHLPKPRNPPPFPIYPPASNTPPPFVLFPIAGASPAGSANASRTGSPAFAAGARTSPARSGSATSNSGAPNAAAAFVASDATAGTAAGLLERQMAGMQLGAGAQQLPQYMGPPGPHPQAVYTPPARGGYNGGMGRGAPGTAGQQQYPQYSQQQQQQQQQQQGTGGADVRRSRSGASNRGRGRLWKPSS</sequence>
<dbReference type="PROSITE" id="PS51673">
    <property type="entry name" value="SUZ"/>
    <property type="match status" value="1"/>
</dbReference>
<evidence type="ECO:0000259" key="2">
    <source>
        <dbReference type="PROSITE" id="PS51673"/>
    </source>
</evidence>
<comment type="caution">
    <text evidence="3">The sequence shown here is derived from an EMBL/GenBank/DDBJ whole genome shotgun (WGS) entry which is preliminary data.</text>
</comment>
<feature type="region of interest" description="Disordered" evidence="1">
    <location>
        <begin position="384"/>
        <end position="468"/>
    </location>
</feature>